<dbReference type="Proteomes" id="UP000014540">
    <property type="component" value="Unassembled WGS sequence"/>
</dbReference>
<proteinExistence type="predicted"/>
<protein>
    <submittedName>
        <fullName evidence="1">Uncharacterized protein</fullName>
    </submittedName>
</protein>
<name>S3UUR3_9LEPT</name>
<sequence>MLEPEEPMKNQTRLFALATLLFVLPLVAQEKQKVSQSDVFQDETSEYTKSLRKIIGGLEATIGERLKDLERKHEILVVLKPEYEKRQTIVTEDIPFQVEDGYESNLLKYIMFQFEGGKVKDITLASESKRIYYEVMFENKKIVFNPANLKQSEVTHEVFEKAEKTLLNEMSLENQIRALRLLETSLRSSIYRIDVLLALYKDKKDRKNLRDIEF</sequence>
<comment type="caution">
    <text evidence="1">The sequence shown here is derived from an EMBL/GenBank/DDBJ whole genome shotgun (WGS) entry which is preliminary data.</text>
</comment>
<evidence type="ECO:0000313" key="1">
    <source>
        <dbReference type="EMBL" id="EPG72978.1"/>
    </source>
</evidence>
<gene>
    <name evidence="1" type="ORF">LEP1GSC058_2612</name>
</gene>
<dbReference type="STRING" id="1193011.LEP1GSC058_2612"/>
<dbReference type="AlphaFoldDB" id="S3UUR3"/>
<reference evidence="1" key="1">
    <citation type="submission" date="2013-04" db="EMBL/GenBank/DDBJ databases">
        <authorList>
            <person name="Harkins D.M."/>
            <person name="Durkin A.S."/>
            <person name="Selengut J.D."/>
            <person name="Sanka R."/>
            <person name="DePew J."/>
            <person name="Purushe J."/>
            <person name="Ahmed A."/>
            <person name="van der Linden H."/>
            <person name="Goris M.G.A."/>
            <person name="Hartskeerl R.A."/>
            <person name="Vinetz J.M."/>
            <person name="Sutton G.G."/>
            <person name="Nelson W.C."/>
            <person name="Fouts D.E."/>
        </authorList>
    </citation>
    <scope>NUCLEOTIDE SEQUENCE [LARGE SCALE GENOMIC DNA]</scope>
    <source>
        <strain evidence="1">BUT 6</strain>
    </source>
</reference>
<dbReference type="RefSeq" id="WP_016549474.1">
    <property type="nucleotide sequence ID" value="NZ_AKWZ02000010.1"/>
</dbReference>
<keyword evidence="2" id="KW-1185">Reference proteome</keyword>
<accession>S3UUR3</accession>
<organism evidence="1 2">
    <name type="scientific">Leptospira fainei serovar Hurstbridge str. BUT 6</name>
    <dbReference type="NCBI Taxonomy" id="1193011"/>
    <lineage>
        <taxon>Bacteria</taxon>
        <taxon>Pseudomonadati</taxon>
        <taxon>Spirochaetota</taxon>
        <taxon>Spirochaetia</taxon>
        <taxon>Leptospirales</taxon>
        <taxon>Leptospiraceae</taxon>
        <taxon>Leptospira</taxon>
    </lineage>
</organism>
<dbReference type="EMBL" id="AKWZ02000010">
    <property type="protein sequence ID" value="EPG72978.1"/>
    <property type="molecule type" value="Genomic_DNA"/>
</dbReference>
<evidence type="ECO:0000313" key="2">
    <source>
        <dbReference type="Proteomes" id="UP000014540"/>
    </source>
</evidence>